<dbReference type="SUPFAM" id="SSF52540">
    <property type="entry name" value="P-loop containing nucleoside triphosphate hydrolases"/>
    <property type="match status" value="1"/>
</dbReference>
<dbReference type="OrthoDB" id="9791546at2"/>
<dbReference type="AlphaFoldDB" id="A0A3R9ZWB3"/>
<organism evidence="7 8">
    <name type="scientific">Vagococcus humatus</name>
    <dbReference type="NCBI Taxonomy" id="1889241"/>
    <lineage>
        <taxon>Bacteria</taxon>
        <taxon>Bacillati</taxon>
        <taxon>Bacillota</taxon>
        <taxon>Bacilli</taxon>
        <taxon>Lactobacillales</taxon>
        <taxon>Enterococcaceae</taxon>
        <taxon>Vagococcus</taxon>
    </lineage>
</organism>
<dbReference type="GO" id="GO:0016887">
    <property type="term" value="F:ATP hydrolysis activity"/>
    <property type="evidence" value="ECO:0007669"/>
    <property type="project" value="InterPro"/>
</dbReference>
<keyword evidence="3" id="KW-0547">Nucleotide-binding</keyword>
<dbReference type="PROSITE" id="PS50893">
    <property type="entry name" value="ABC_TRANSPORTER_2"/>
    <property type="match status" value="1"/>
</dbReference>
<dbReference type="GO" id="GO:0022857">
    <property type="term" value="F:transmembrane transporter activity"/>
    <property type="evidence" value="ECO:0007669"/>
    <property type="project" value="UniProtKB-ARBA"/>
</dbReference>
<keyword evidence="5" id="KW-0029">Amino-acid transport</keyword>
<dbReference type="PANTHER" id="PTHR42798:SF7">
    <property type="entry name" value="ALPHA-D-RIBOSE 1-METHYLPHOSPHONATE 5-TRIPHOSPHATE SYNTHASE SUBUNIT PHNL"/>
    <property type="match status" value="1"/>
</dbReference>
<dbReference type="Pfam" id="PF00005">
    <property type="entry name" value="ABC_tran"/>
    <property type="match status" value="1"/>
</dbReference>
<comment type="caution">
    <text evidence="7">The sequence shown here is derived from an EMBL/GenBank/DDBJ whole genome shotgun (WGS) entry which is preliminary data.</text>
</comment>
<accession>A0A3R9ZWB3</accession>
<dbReference type="InterPro" id="IPR003439">
    <property type="entry name" value="ABC_transporter-like_ATP-bd"/>
</dbReference>
<keyword evidence="4 7" id="KW-0067">ATP-binding</keyword>
<evidence type="ECO:0000256" key="3">
    <source>
        <dbReference type="ARBA" id="ARBA00022741"/>
    </source>
</evidence>
<dbReference type="RefSeq" id="WP_125943226.1">
    <property type="nucleotide sequence ID" value="NZ_PXZH01000002.1"/>
</dbReference>
<dbReference type="EMBL" id="PXZH01000002">
    <property type="protein sequence ID" value="RST89292.1"/>
    <property type="molecule type" value="Genomic_DNA"/>
</dbReference>
<dbReference type="CDD" id="cd03255">
    <property type="entry name" value="ABC_MJ0796_LolCDE_FtsE"/>
    <property type="match status" value="1"/>
</dbReference>
<evidence type="ECO:0000313" key="8">
    <source>
        <dbReference type="Proteomes" id="UP000277864"/>
    </source>
</evidence>
<evidence type="ECO:0000256" key="5">
    <source>
        <dbReference type="ARBA" id="ARBA00022970"/>
    </source>
</evidence>
<dbReference type="Proteomes" id="UP000277864">
    <property type="component" value="Unassembled WGS sequence"/>
</dbReference>
<evidence type="ECO:0000313" key="7">
    <source>
        <dbReference type="EMBL" id="RST89292.1"/>
    </source>
</evidence>
<dbReference type="InterPro" id="IPR027417">
    <property type="entry name" value="P-loop_NTPase"/>
</dbReference>
<dbReference type="InterPro" id="IPR003593">
    <property type="entry name" value="AAA+_ATPase"/>
</dbReference>
<reference evidence="7 8" key="1">
    <citation type="submission" date="2018-03" db="EMBL/GenBank/DDBJ databases">
        <authorList>
            <person name="Gulvik C.A."/>
        </authorList>
    </citation>
    <scope>NUCLEOTIDE SEQUENCE [LARGE SCALE GENOMIC DNA]</scope>
    <source>
        <strain evidence="7 8">JCM 31581</strain>
    </source>
</reference>
<evidence type="ECO:0000256" key="2">
    <source>
        <dbReference type="ARBA" id="ARBA00022448"/>
    </source>
</evidence>
<dbReference type="GO" id="GO:0005524">
    <property type="term" value="F:ATP binding"/>
    <property type="evidence" value="ECO:0007669"/>
    <property type="project" value="UniProtKB-KW"/>
</dbReference>
<dbReference type="FunFam" id="3.40.50.300:FF:000032">
    <property type="entry name" value="Export ABC transporter ATP-binding protein"/>
    <property type="match status" value="1"/>
</dbReference>
<dbReference type="GO" id="GO:0006865">
    <property type="term" value="P:amino acid transport"/>
    <property type="evidence" value="ECO:0007669"/>
    <property type="project" value="UniProtKB-KW"/>
</dbReference>
<evidence type="ECO:0000256" key="1">
    <source>
        <dbReference type="ARBA" id="ARBA00005417"/>
    </source>
</evidence>
<protein>
    <submittedName>
        <fullName evidence="7">Multidrug ABC transporter ATP-binding protein</fullName>
    </submittedName>
</protein>
<dbReference type="Gene3D" id="3.40.50.300">
    <property type="entry name" value="P-loop containing nucleotide triphosphate hydrolases"/>
    <property type="match status" value="1"/>
</dbReference>
<dbReference type="GO" id="GO:0098796">
    <property type="term" value="C:membrane protein complex"/>
    <property type="evidence" value="ECO:0007669"/>
    <property type="project" value="UniProtKB-ARBA"/>
</dbReference>
<feature type="domain" description="ABC transporter" evidence="6">
    <location>
        <begin position="5"/>
        <end position="244"/>
    </location>
</feature>
<proteinExistence type="inferred from homology"/>
<evidence type="ECO:0000256" key="4">
    <source>
        <dbReference type="ARBA" id="ARBA00022840"/>
    </source>
</evidence>
<dbReference type="PANTHER" id="PTHR42798">
    <property type="entry name" value="LIPOPROTEIN-RELEASING SYSTEM ATP-BINDING PROTEIN LOLD"/>
    <property type="match status" value="1"/>
</dbReference>
<dbReference type="InterPro" id="IPR017911">
    <property type="entry name" value="MacB-like_ATP-bd"/>
</dbReference>
<keyword evidence="8" id="KW-1185">Reference proteome</keyword>
<comment type="similarity">
    <text evidence="1">Belongs to the ABC transporter superfamily.</text>
</comment>
<name>A0A3R9ZWB3_9ENTE</name>
<evidence type="ECO:0000259" key="6">
    <source>
        <dbReference type="PROSITE" id="PS50893"/>
    </source>
</evidence>
<gene>
    <name evidence="7" type="ORF">C7P63_05830</name>
</gene>
<dbReference type="SMART" id="SM00382">
    <property type="entry name" value="AAA"/>
    <property type="match status" value="1"/>
</dbReference>
<keyword evidence="2" id="KW-0813">Transport</keyword>
<sequence length="255" mass="28486">MVEIIRAEHVSKKYGHRFNQIDVLSNISFSIEKGEFVGIMGPSGAGKTTLLNSLATIDKPSSGKIWLDQQEITGMREGKLSQLRQKKLGFIFQDFNLIDSLTVKDNILLPLSLQRVAVSEMEKRVKDLSGVLNIHSILERMPADISIGQKQRVAAARAMITEPILLFADEPTGSLDSKSATELLQHLTGLNKSYQTSILMVTHDAFTASYCQRILFIKDGVIFAELVKENSRKEFFKQIMDMQMTIGGGQFYADI</sequence>